<dbReference type="KEGG" id="asol:BEN76_07975"/>
<dbReference type="PROSITE" id="PS51892">
    <property type="entry name" value="SUBTILASE"/>
    <property type="match status" value="1"/>
</dbReference>
<dbReference type="Proteomes" id="UP000185674">
    <property type="component" value="Chromosome"/>
</dbReference>
<dbReference type="GO" id="GO:0004252">
    <property type="term" value="F:serine-type endopeptidase activity"/>
    <property type="evidence" value="ECO:0007669"/>
    <property type="project" value="UniProtKB-UniRule"/>
</dbReference>
<keyword evidence="3 5" id="KW-0378">Hydrolase</keyword>
<dbReference type="InterPro" id="IPR036852">
    <property type="entry name" value="Peptidase_S8/S53_dom_sf"/>
</dbReference>
<sequence length="469" mass="49506">MHKYMLFIVSIGLGITSAHAQLSSEQARAKLSAQALQKVAQGKINLDALLNNASNDLIVETNHAQPLTSTSLITQLHQQKQNLRQRLSVLGGVQLMRDYNALPLTFYRIQQRDTLVKLLNDPEVKAVYPNTASKTMANENLNLIGQPAVKSKGYTGQGTSVAILDTGVDYRLNDFGNCTRAGTPASCRVSYAMDMAPEDNQLDDSEKHGTNVAAIAATVAADTKIIAMDVFRGKLAYDSDIAAALNWVTNNAKTLNIKTANMSLGGDLNTSTCTGSLSKSFQTLREAGVLPVVAAGNSAKSNAISYPACLQGAVSVGAVYDSNIGRVMYSSCTDSSSYADKVACFSNSSANLTLLAPGVRISGGGIVMSGTSQATPHVAAALAIIRANNAFANDSLDESVNRLKNSGTLVTDTRNGLRFSRLNLAAALSSLTGTPTQNNTATFDQNNSTAAPATPTKCTRTLFFTSCRG</sequence>
<evidence type="ECO:0000256" key="3">
    <source>
        <dbReference type="ARBA" id="ARBA00022801"/>
    </source>
</evidence>
<evidence type="ECO:0000313" key="8">
    <source>
        <dbReference type="EMBL" id="APV35960.1"/>
    </source>
</evidence>
<feature type="domain" description="Peptidase S8/S53" evidence="7">
    <location>
        <begin position="156"/>
        <end position="390"/>
    </location>
</feature>
<feature type="active site" description="Charge relay system" evidence="5">
    <location>
        <position position="372"/>
    </location>
</feature>
<keyword evidence="4 5" id="KW-0720">Serine protease</keyword>
<feature type="active site" description="Charge relay system" evidence="5">
    <location>
        <position position="208"/>
    </location>
</feature>
<proteinExistence type="inferred from homology"/>
<keyword evidence="6" id="KW-0732">Signal</keyword>
<accession>A0A1P8EIC8</accession>
<protein>
    <submittedName>
        <fullName evidence="8">Peptidase S8</fullName>
    </submittedName>
</protein>
<dbReference type="InterPro" id="IPR000209">
    <property type="entry name" value="Peptidase_S8/S53_dom"/>
</dbReference>
<dbReference type="Gene3D" id="3.40.50.200">
    <property type="entry name" value="Peptidase S8/S53 domain"/>
    <property type="match status" value="1"/>
</dbReference>
<evidence type="ECO:0000256" key="5">
    <source>
        <dbReference type="PROSITE-ProRule" id="PRU01240"/>
    </source>
</evidence>
<dbReference type="PRINTS" id="PR00723">
    <property type="entry name" value="SUBTILISIN"/>
</dbReference>
<evidence type="ECO:0000313" key="9">
    <source>
        <dbReference type="Proteomes" id="UP000185674"/>
    </source>
</evidence>
<dbReference type="PANTHER" id="PTHR43806:SF11">
    <property type="entry name" value="CEREVISIN-RELATED"/>
    <property type="match status" value="1"/>
</dbReference>
<evidence type="ECO:0000256" key="4">
    <source>
        <dbReference type="ARBA" id="ARBA00022825"/>
    </source>
</evidence>
<evidence type="ECO:0000259" key="7">
    <source>
        <dbReference type="Pfam" id="PF00082"/>
    </source>
</evidence>
<evidence type="ECO:0000256" key="2">
    <source>
        <dbReference type="ARBA" id="ARBA00022670"/>
    </source>
</evidence>
<dbReference type="GO" id="GO:0006508">
    <property type="term" value="P:proteolysis"/>
    <property type="evidence" value="ECO:0007669"/>
    <property type="project" value="UniProtKB-KW"/>
</dbReference>
<dbReference type="InterPro" id="IPR050131">
    <property type="entry name" value="Peptidase_S8_subtilisin-like"/>
</dbReference>
<dbReference type="PANTHER" id="PTHR43806">
    <property type="entry name" value="PEPTIDASE S8"/>
    <property type="match status" value="1"/>
</dbReference>
<dbReference type="EMBL" id="CP016896">
    <property type="protein sequence ID" value="APV35960.1"/>
    <property type="molecule type" value="Genomic_DNA"/>
</dbReference>
<name>A0A1P8EIC8_9GAMM</name>
<feature type="active site" description="Charge relay system" evidence="5">
    <location>
        <position position="165"/>
    </location>
</feature>
<dbReference type="RefSeq" id="WP_076032779.1">
    <property type="nucleotide sequence ID" value="NZ_BHGE01000011.1"/>
</dbReference>
<dbReference type="PROSITE" id="PS00138">
    <property type="entry name" value="SUBTILASE_SER"/>
    <property type="match status" value="1"/>
</dbReference>
<evidence type="ECO:0000256" key="6">
    <source>
        <dbReference type="SAM" id="SignalP"/>
    </source>
</evidence>
<dbReference type="SUPFAM" id="SSF52743">
    <property type="entry name" value="Subtilisin-like"/>
    <property type="match status" value="1"/>
</dbReference>
<keyword evidence="2 5" id="KW-0645">Protease</keyword>
<dbReference type="Pfam" id="PF00082">
    <property type="entry name" value="Peptidase_S8"/>
    <property type="match status" value="1"/>
</dbReference>
<organism evidence="8 9">
    <name type="scientific">Acinetobacter soli</name>
    <dbReference type="NCBI Taxonomy" id="487316"/>
    <lineage>
        <taxon>Bacteria</taxon>
        <taxon>Pseudomonadati</taxon>
        <taxon>Pseudomonadota</taxon>
        <taxon>Gammaproteobacteria</taxon>
        <taxon>Moraxellales</taxon>
        <taxon>Moraxellaceae</taxon>
        <taxon>Acinetobacter</taxon>
    </lineage>
</organism>
<gene>
    <name evidence="8" type="ORF">BEN76_07975</name>
</gene>
<dbReference type="eggNOG" id="COG1404">
    <property type="taxonomic scope" value="Bacteria"/>
</dbReference>
<dbReference type="InterPro" id="IPR015500">
    <property type="entry name" value="Peptidase_S8_subtilisin-rel"/>
</dbReference>
<dbReference type="AlphaFoldDB" id="A0A1P8EIC8"/>
<feature type="chain" id="PRO_5012523718" evidence="6">
    <location>
        <begin position="21"/>
        <end position="469"/>
    </location>
</feature>
<dbReference type="InterPro" id="IPR023828">
    <property type="entry name" value="Peptidase_S8_Ser-AS"/>
</dbReference>
<comment type="similarity">
    <text evidence="1 5">Belongs to the peptidase S8 family.</text>
</comment>
<reference evidence="8 9" key="1">
    <citation type="submission" date="2016-08" db="EMBL/GenBank/DDBJ databases">
        <title>Complete genome sequence of Acinetobacter baylyi strain GFJ2.</title>
        <authorList>
            <person name="Tabata M."/>
            <person name="Kuboki S."/>
            <person name="Gibu N."/>
            <person name="Kinouchi Y."/>
            <person name="Vangnai A."/>
            <person name="Kasai D."/>
            <person name="Fukuda M."/>
        </authorList>
    </citation>
    <scope>NUCLEOTIDE SEQUENCE [LARGE SCALE GENOMIC DNA]</scope>
    <source>
        <strain evidence="8 9">GFJ2</strain>
    </source>
</reference>
<dbReference type="STRING" id="487316.BEN76_07975"/>
<feature type="signal peptide" evidence="6">
    <location>
        <begin position="1"/>
        <end position="20"/>
    </location>
</feature>
<evidence type="ECO:0000256" key="1">
    <source>
        <dbReference type="ARBA" id="ARBA00011073"/>
    </source>
</evidence>